<organism evidence="2 3">
    <name type="scientific">Glarea lozoyensis (strain ATCC 20868 / MF5171)</name>
    <dbReference type="NCBI Taxonomy" id="1116229"/>
    <lineage>
        <taxon>Eukaryota</taxon>
        <taxon>Fungi</taxon>
        <taxon>Dikarya</taxon>
        <taxon>Ascomycota</taxon>
        <taxon>Pezizomycotina</taxon>
        <taxon>Leotiomycetes</taxon>
        <taxon>Helotiales</taxon>
        <taxon>Helotiaceae</taxon>
        <taxon>Glarea</taxon>
    </lineage>
</organism>
<feature type="compositionally biased region" description="Basic and acidic residues" evidence="1">
    <location>
        <begin position="1547"/>
        <end position="1557"/>
    </location>
</feature>
<feature type="compositionally biased region" description="Low complexity" evidence="1">
    <location>
        <begin position="484"/>
        <end position="508"/>
    </location>
</feature>
<feature type="compositionally biased region" description="Acidic residues" evidence="1">
    <location>
        <begin position="203"/>
        <end position="219"/>
    </location>
</feature>
<feature type="compositionally biased region" description="Polar residues" evidence="1">
    <location>
        <begin position="1306"/>
        <end position="1326"/>
    </location>
</feature>
<dbReference type="OrthoDB" id="10377018at2759"/>
<feature type="compositionally biased region" description="Acidic residues" evidence="1">
    <location>
        <begin position="611"/>
        <end position="629"/>
    </location>
</feature>
<sequence length="2012" mass="214279">MSFLAKKEAKWKKLQQRFRNTDENPENIYTDVREGRRLDRLGWLEPQGSSSQSTAREEEAAHPSATESALLPEPPLNTQGTSDSSAGQALQTMADDRGDTQNAMNGEGTSGLQKTKRDRDIQNSDVSDRAQESSVDKNKRMCRRPQSPVHNGFALLTQRVTHDSPLFETLAHAPTEVSTNVAEVNHNDIVAPNPGSNTTDVNGSDDDSMSLDGDSDDQEDSARSNSSAQHESDDDDIYNSVTDSDDGFQARRPINPPRQSLLDQTIAKLQAERAANLQKLHPTTSPTPSLPTRGYFSPSNGLYSRATTSSAYTTVIGNSTPSRTESQLFGSGQKIHPRLLRVRAEAATPFTLFDNRIVARTMSDTQTPGGSTPGCDIEMRSITSTPFSISPNHDSGFRSSPLRNSQFNPPSMFTRDGANSGSQGESNMPLQHDDASNAKTAQWKSAHVDQRGAIVSEDNSAGAVASEFTQCSASENSDSHQTFQPRPQNSRQPQQTPQPPQISSTTTTFANRGDQSVNSESTSKVKFANMAHTSGITTGPEYESQMQELYEDRDAQAAEELREDQEAQEAEAAEDSDTLSDVPEEFHTDPSDSTAMPFSVARPGAEPEEHTAEDDSEDAEAASDDDSGDDQVVAGHDSGDDEPLFAPGASTRAAEAALECQAMLGPTKQNSAADEGQSDQVQELDADPNGSTRPPTPVFDFETLPAHLQYTNLNTVSQPSQPSQPAQLAPAVVGPAVASRQAQRHSDIEGLNDMYEEMEEMREAQSQAGHNVVSASSVSADAQMANAVAAPVSVPAQPLREVQASTQDTSSRAIESVDNTRLPVAAASDPKGKAPAKGKESFNEKTPSPGLFSHGISKVSDVLNPSFGTGVLTGRAEFAPAVDFPVAVLPAVKFGGDEPREGRVEPSHELSDAEGSESKPVFSRMMKKPTGRLPARLPEMGTPQFPVQQNVQVPVQAPEPSQALGSVQEQMNTAADNAVSNVMGQMSNLELQAPQSFPPNPFGGIQSHMGFGATWNLLHSIGNEPRARYPNRPHGNTFGYPHPGGNNFGYPHPDENSFGFGSDEMDVDEWQTIPPHNPAWMSNPKVGESSSQVNTTISSSYTAANNIQGFQSNLQNVGSFPSQFEEVFGNDPNQFNLDCLDSSPPQQNIDPVYQNIDPALLSTPAGPTFDQTTAPYSAAMYEPMVMDTPEVSIPNTPSPVSKFTGEDTTGRDSTPVYDPIIVDAPEVAVTNPPAPVAGTTGEETAPESVSTACEPIVEDIPAAIIPTPPTRAITSSSEETDIPLPAPSVTGSTSEEVTSPVSESPATGSTSGETNTPAPVSPVSPISTATCQETTEVAIPVSPSQVLDNDEVSVPPVSLVTVISVPDTVTEDKSKETDEVTVVAPVSVAAISTTVDVETRDVAAPINPTPANATTSQETAAAEAPVPIASLSGKVSEKADEPTSSPPVVRISRGDGPDDGYSACKTCNYLGSSSQQTTTETEASGSSAEEDALDAALKCSECARPLSDGMAQLVKRLAKEIAKREQEKRDKRNAKVRTTMRKARDFKARAGSTKDNEFDLSDEEDEPNVRRTRIAERLFLKDDSEPPKFSVITPTVVDPIVVADIAPTVAPATTPATTPADANPAADVATVVAPTDVANIASIAALATVTLTTVSLAAITLAAVALAAVPPADVQATVPTPVFPQRLRKRAASCPAILSQEAVDQGVVTAPDNVDAQDNVDVAAAVEPLPLVAVNNTPAAVKKFSLAEINKILAAVENSPLDTSPLVVELLVIAPFAVKFSHFLARSKAAFSRAFKIFIFFLLSISIMSGLQYLQVVDCSAPTTATSPIAKAAMQASCSLPYGASTAKDMVSDLEQNIRSSVVGFAHDTGIGIFQFLNDSIDGTVSSQQTDDPNTPPSATSFIPFDPMTCRNVIPLVPASNYRHYYVKPVCFPHERWSTQTWYPPATPGENLVKAVWASFFTGSTVYFIQQLYRHAFNGTHVQHFIGVQSPSLFIFGSPNSTKIGIRSPTDM</sequence>
<dbReference type="RefSeq" id="XP_008082526.1">
    <property type="nucleotide sequence ID" value="XM_008084335.1"/>
</dbReference>
<gene>
    <name evidence="2" type="ORF">GLAREA_04082</name>
</gene>
<feature type="compositionally biased region" description="Basic and acidic residues" evidence="1">
    <location>
        <begin position="115"/>
        <end position="139"/>
    </location>
</feature>
<feature type="region of interest" description="Disordered" evidence="1">
    <location>
        <begin position="384"/>
        <end position="445"/>
    </location>
</feature>
<keyword evidence="3" id="KW-1185">Reference proteome</keyword>
<feature type="compositionally biased region" description="Basic and acidic residues" evidence="1">
    <location>
        <begin position="550"/>
        <end position="560"/>
    </location>
</feature>
<evidence type="ECO:0000313" key="2">
    <source>
        <dbReference type="EMBL" id="EPE31115.1"/>
    </source>
</evidence>
<accession>S3CZS5</accession>
<feature type="region of interest" description="Disordered" evidence="1">
    <location>
        <begin position="1227"/>
        <end position="1246"/>
    </location>
</feature>
<dbReference type="HOGENOM" id="CLU_001741_0_0_1"/>
<feature type="compositionally biased region" description="Basic and acidic residues" evidence="1">
    <location>
        <begin position="895"/>
        <end position="911"/>
    </location>
</feature>
<feature type="compositionally biased region" description="Polar residues" evidence="1">
    <location>
        <begin position="509"/>
        <end position="524"/>
    </location>
</feature>
<feature type="region of interest" description="Disordered" evidence="1">
    <location>
        <begin position="715"/>
        <end position="747"/>
    </location>
</feature>
<feature type="region of interest" description="Disordered" evidence="1">
    <location>
        <begin position="15"/>
        <end position="150"/>
    </location>
</feature>
<feature type="compositionally biased region" description="Basic and acidic residues" evidence="1">
    <location>
        <begin position="31"/>
        <end position="42"/>
    </location>
</feature>
<feature type="compositionally biased region" description="Polar residues" evidence="1">
    <location>
        <begin position="803"/>
        <end position="819"/>
    </location>
</feature>
<name>S3CZS5_GLAL2</name>
<dbReference type="EMBL" id="KE145363">
    <property type="protein sequence ID" value="EPE31115.1"/>
    <property type="molecule type" value="Genomic_DNA"/>
</dbReference>
<feature type="compositionally biased region" description="Polar residues" evidence="1">
    <location>
        <begin position="76"/>
        <end position="91"/>
    </location>
</feature>
<feature type="region of interest" description="Disordered" evidence="1">
    <location>
        <begin position="278"/>
        <end position="298"/>
    </location>
</feature>
<feature type="compositionally biased region" description="Low complexity" evidence="1">
    <location>
        <begin position="282"/>
        <end position="292"/>
    </location>
</feature>
<protein>
    <submittedName>
        <fullName evidence="2">Uncharacterized protein</fullName>
    </submittedName>
</protein>
<dbReference type="GeneID" id="19463137"/>
<feature type="compositionally biased region" description="Polar residues" evidence="1">
    <location>
        <begin position="384"/>
        <end position="429"/>
    </location>
</feature>
<feature type="region of interest" description="Disordered" evidence="1">
    <location>
        <begin position="1262"/>
        <end position="1326"/>
    </location>
</feature>
<feature type="compositionally biased region" description="Low complexity" evidence="1">
    <location>
        <begin position="1287"/>
        <end position="1305"/>
    </location>
</feature>
<feature type="region of interest" description="Disordered" evidence="1">
    <location>
        <begin position="187"/>
        <end position="259"/>
    </location>
</feature>
<evidence type="ECO:0000256" key="1">
    <source>
        <dbReference type="SAM" id="MobiDB-lite"/>
    </source>
</evidence>
<feature type="compositionally biased region" description="Low complexity" evidence="1">
    <location>
        <begin position="1262"/>
        <end position="1277"/>
    </location>
</feature>
<evidence type="ECO:0000313" key="3">
    <source>
        <dbReference type="Proteomes" id="UP000016922"/>
    </source>
</evidence>
<feature type="region of interest" description="Disordered" evidence="1">
    <location>
        <begin position="1547"/>
        <end position="1566"/>
    </location>
</feature>
<feature type="region of interest" description="Disordered" evidence="1">
    <location>
        <begin position="466"/>
        <end position="700"/>
    </location>
</feature>
<dbReference type="Proteomes" id="UP000016922">
    <property type="component" value="Unassembled WGS sequence"/>
</dbReference>
<dbReference type="KEGG" id="glz:GLAREA_04082"/>
<feature type="region of interest" description="Disordered" evidence="1">
    <location>
        <begin position="895"/>
        <end position="921"/>
    </location>
</feature>
<reference evidence="2 3" key="1">
    <citation type="journal article" date="2013" name="BMC Genomics">
        <title>Genomics-driven discovery of the pneumocandin biosynthetic gene cluster in the fungus Glarea lozoyensis.</title>
        <authorList>
            <person name="Chen L."/>
            <person name="Yue Q."/>
            <person name="Zhang X."/>
            <person name="Xiang M."/>
            <person name="Wang C."/>
            <person name="Li S."/>
            <person name="Che Y."/>
            <person name="Ortiz-Lopez F.J."/>
            <person name="Bills G.F."/>
            <person name="Liu X."/>
            <person name="An Z."/>
        </authorList>
    </citation>
    <scope>NUCLEOTIDE SEQUENCE [LARGE SCALE GENOMIC DNA]</scope>
    <source>
        <strain evidence="3">ATCC 20868 / MF5171</strain>
    </source>
</reference>
<feature type="compositionally biased region" description="Polar residues" evidence="1">
    <location>
        <begin position="467"/>
        <end position="483"/>
    </location>
</feature>
<proteinExistence type="predicted"/>
<feature type="region of interest" description="Disordered" evidence="1">
    <location>
        <begin position="795"/>
        <end position="850"/>
    </location>
</feature>
<feature type="compositionally biased region" description="Acidic residues" evidence="1">
    <location>
        <begin position="561"/>
        <end position="578"/>
    </location>
</feature>
<feature type="compositionally biased region" description="Low complexity" evidence="1">
    <location>
        <begin position="716"/>
        <end position="733"/>
    </location>
</feature>
<feature type="region of interest" description="Disordered" evidence="1">
    <location>
        <begin position="1433"/>
        <end position="1457"/>
    </location>
</feature>